<dbReference type="InterPro" id="IPR050162">
    <property type="entry name" value="MsrA_MetSO_reductase"/>
</dbReference>
<evidence type="ECO:0000256" key="5">
    <source>
        <dbReference type="ARBA" id="ARBA00030643"/>
    </source>
</evidence>
<dbReference type="PANTHER" id="PTHR42799">
    <property type="entry name" value="MITOCHONDRIAL PEPTIDE METHIONINE SULFOXIDE REDUCTASE"/>
    <property type="match status" value="1"/>
</dbReference>
<dbReference type="Pfam" id="PF01625">
    <property type="entry name" value="PMSR"/>
    <property type="match status" value="1"/>
</dbReference>
<dbReference type="GO" id="GO:0034599">
    <property type="term" value="P:cellular response to oxidative stress"/>
    <property type="evidence" value="ECO:0007669"/>
    <property type="project" value="TreeGrafter"/>
</dbReference>
<feature type="domain" description="Selenoprotein methionine sulfoxide reductase A helical" evidence="7">
    <location>
        <begin position="100"/>
        <end position="130"/>
    </location>
</feature>
<evidence type="ECO:0000256" key="4">
    <source>
        <dbReference type="ARBA" id="ARBA00030273"/>
    </source>
</evidence>
<dbReference type="InterPro" id="IPR002569">
    <property type="entry name" value="Met_Sox_Rdtase_MsrA_dom"/>
</dbReference>
<dbReference type="InterPro" id="IPR036509">
    <property type="entry name" value="Met_Sox_Rdtase_MsrA_sf"/>
</dbReference>
<organism evidence="8">
    <name type="scientific">Hirondellea gigas</name>
    <dbReference type="NCBI Taxonomy" id="1518452"/>
    <lineage>
        <taxon>Eukaryota</taxon>
        <taxon>Metazoa</taxon>
        <taxon>Ecdysozoa</taxon>
        <taxon>Arthropoda</taxon>
        <taxon>Crustacea</taxon>
        <taxon>Multicrustacea</taxon>
        <taxon>Malacostraca</taxon>
        <taxon>Eumalacostraca</taxon>
        <taxon>Peracarida</taxon>
        <taxon>Amphipoda</taxon>
        <taxon>Amphilochidea</taxon>
        <taxon>Lysianassida</taxon>
        <taxon>Lysianassidira</taxon>
        <taxon>Lysianassoidea</taxon>
        <taxon>Lysianassidae</taxon>
        <taxon>Hirondellea</taxon>
    </lineage>
</organism>
<dbReference type="SUPFAM" id="SSF55068">
    <property type="entry name" value="Peptide methionine sulfoxide reductase"/>
    <property type="match status" value="1"/>
</dbReference>
<dbReference type="AlphaFoldDB" id="A0A2P2I045"/>
<dbReference type="GO" id="GO:0008113">
    <property type="term" value="F:peptide-methionine (S)-S-oxide reductase activity"/>
    <property type="evidence" value="ECO:0007669"/>
    <property type="project" value="UniProtKB-EC"/>
</dbReference>
<dbReference type="EC" id="1.8.4.11" evidence="2"/>
<name>A0A2P2I045_9CRUS</name>
<dbReference type="Pfam" id="PF20939">
    <property type="entry name" value="MsrA_helical"/>
    <property type="match status" value="1"/>
</dbReference>
<dbReference type="Gene3D" id="3.30.1060.10">
    <property type="entry name" value="Peptide methionine sulphoxide reductase MsrA"/>
    <property type="match status" value="1"/>
</dbReference>
<dbReference type="GO" id="GO:0005737">
    <property type="term" value="C:cytoplasm"/>
    <property type="evidence" value="ECO:0007669"/>
    <property type="project" value="TreeGrafter"/>
</dbReference>
<evidence type="ECO:0000259" key="7">
    <source>
        <dbReference type="Pfam" id="PF20939"/>
    </source>
</evidence>
<keyword evidence="3" id="KW-0560">Oxidoreductase</keyword>
<protein>
    <recommendedName>
        <fullName evidence="2">peptide-methionine (S)-S-oxide reductase</fullName>
        <ecNumber evidence="2">1.8.4.11</ecNumber>
    </recommendedName>
    <alternativeName>
        <fullName evidence="5">Peptide-methionine (S)-S-oxide reductase</fullName>
    </alternativeName>
    <alternativeName>
        <fullName evidence="4">Protein-methionine-S-oxide reductase</fullName>
    </alternativeName>
</protein>
<dbReference type="EMBL" id="IACF01001717">
    <property type="protein sequence ID" value="LAB67404.1"/>
    <property type="molecule type" value="mRNA"/>
</dbReference>
<evidence type="ECO:0000259" key="6">
    <source>
        <dbReference type="Pfam" id="PF01625"/>
    </source>
</evidence>
<evidence type="ECO:0000256" key="1">
    <source>
        <dbReference type="ARBA" id="ARBA00005591"/>
    </source>
</evidence>
<evidence type="ECO:0000256" key="3">
    <source>
        <dbReference type="ARBA" id="ARBA00023002"/>
    </source>
</evidence>
<dbReference type="InterPro" id="IPR049006">
    <property type="entry name" value="MsrA_helical"/>
</dbReference>
<sequence>MDFDPQQTDYNTMLDMFWKNHDPSSKCSRQYMSAIFYHTEEQKNLAQASKKLENSRRNRPVTTSILPANNFYVAEDYHQKYLLQRHPMLCNMLDLSPCGDELVLSHVAARLNGYVGGFGCMTTFEEEWPKLNITEKCAAYIRKAARNNKSRMC</sequence>
<dbReference type="PANTHER" id="PTHR42799:SF13">
    <property type="entry name" value="PEPTIDE METHIONINE SULFOXIDE REDUCTASE"/>
    <property type="match status" value="1"/>
</dbReference>
<feature type="domain" description="Peptide methionine sulphoxide reductase MsrA" evidence="6">
    <location>
        <begin position="2"/>
        <end position="88"/>
    </location>
</feature>
<proteinExistence type="evidence at transcript level"/>
<comment type="similarity">
    <text evidence="1">Belongs to the MsrA Met sulfoxide reductase family.</text>
</comment>
<evidence type="ECO:0000256" key="2">
    <source>
        <dbReference type="ARBA" id="ARBA00012502"/>
    </source>
</evidence>
<reference evidence="8" key="1">
    <citation type="journal article" date="2018" name="Biosci. Biotechnol. Biochem.">
        <title>Polysaccharide hydrolase of the hadal zone amphipods Hirondellea gigas.</title>
        <authorList>
            <person name="Kobayashi H."/>
            <person name="Nagahama T."/>
            <person name="Arai W."/>
            <person name="Sasagawa Y."/>
            <person name="Umeda M."/>
            <person name="Hayashi T."/>
            <person name="Nikaido I."/>
            <person name="Watanabe H."/>
            <person name="Oguri K."/>
            <person name="Kitazato H."/>
            <person name="Fujioka K."/>
            <person name="Kido Y."/>
            <person name="Takami H."/>
        </authorList>
    </citation>
    <scope>NUCLEOTIDE SEQUENCE</scope>
    <source>
        <tissue evidence="8">Whole body</tissue>
    </source>
</reference>
<evidence type="ECO:0000313" key="8">
    <source>
        <dbReference type="EMBL" id="LAB67404.1"/>
    </source>
</evidence>
<accession>A0A2P2I045</accession>